<dbReference type="HOGENOM" id="CLU_1908305_0_0_1"/>
<dbReference type="InParanoid" id="A0A0D2A088"/>
<dbReference type="Proteomes" id="UP000053259">
    <property type="component" value="Unassembled WGS sequence"/>
</dbReference>
<name>A0A0D2A088_9PEZI</name>
<sequence>MHISPLESSRNKWVGEALKVVHKMCSACKIYGCSCIHLAAKGQISLTLVCCTSLASSLRGGIASALSDPRELQTLRCAGCHAIDDIIEFSHLLDWLSLVPSAFSIYLLRRRFRLVRAAILLRSFSYFELLFSR</sequence>
<proteinExistence type="predicted"/>
<evidence type="ECO:0000313" key="1">
    <source>
        <dbReference type="EMBL" id="KIW00013.1"/>
    </source>
</evidence>
<dbReference type="GeneID" id="27316338"/>
<reference evidence="1 2" key="1">
    <citation type="submission" date="2015-01" db="EMBL/GenBank/DDBJ databases">
        <title>The Genome Sequence of Ochroconis gallopava CBS43764.</title>
        <authorList>
            <consortium name="The Broad Institute Genomics Platform"/>
            <person name="Cuomo C."/>
            <person name="de Hoog S."/>
            <person name="Gorbushina A."/>
            <person name="Stielow B."/>
            <person name="Teixiera M."/>
            <person name="Abouelleil A."/>
            <person name="Chapman S.B."/>
            <person name="Priest M."/>
            <person name="Young S.K."/>
            <person name="Wortman J."/>
            <person name="Nusbaum C."/>
            <person name="Birren B."/>
        </authorList>
    </citation>
    <scope>NUCLEOTIDE SEQUENCE [LARGE SCALE GENOMIC DNA]</scope>
    <source>
        <strain evidence="1 2">CBS 43764</strain>
    </source>
</reference>
<dbReference type="EMBL" id="KN847568">
    <property type="protein sequence ID" value="KIW00013.1"/>
    <property type="molecule type" value="Genomic_DNA"/>
</dbReference>
<dbReference type="RefSeq" id="XP_016209882.1">
    <property type="nucleotide sequence ID" value="XM_016362247.1"/>
</dbReference>
<gene>
    <name evidence="1" type="ORF">PV09_08365</name>
</gene>
<protein>
    <submittedName>
        <fullName evidence="1">Uncharacterized protein</fullName>
    </submittedName>
</protein>
<dbReference type="AlphaFoldDB" id="A0A0D2A088"/>
<accession>A0A0D2A088</accession>
<keyword evidence="2" id="KW-1185">Reference proteome</keyword>
<organism evidence="1 2">
    <name type="scientific">Verruconis gallopava</name>
    <dbReference type="NCBI Taxonomy" id="253628"/>
    <lineage>
        <taxon>Eukaryota</taxon>
        <taxon>Fungi</taxon>
        <taxon>Dikarya</taxon>
        <taxon>Ascomycota</taxon>
        <taxon>Pezizomycotina</taxon>
        <taxon>Dothideomycetes</taxon>
        <taxon>Pleosporomycetidae</taxon>
        <taxon>Venturiales</taxon>
        <taxon>Sympoventuriaceae</taxon>
        <taxon>Verruconis</taxon>
    </lineage>
</organism>
<dbReference type="VEuPathDB" id="FungiDB:PV09_08365"/>
<evidence type="ECO:0000313" key="2">
    <source>
        <dbReference type="Proteomes" id="UP000053259"/>
    </source>
</evidence>